<dbReference type="PANTHER" id="PTHR12338:SF8">
    <property type="entry name" value="HEME_HEMOPEXIN-BINDING PROTEIN"/>
    <property type="match status" value="1"/>
</dbReference>
<dbReference type="SMART" id="SM00912">
    <property type="entry name" value="Haemagg_act"/>
    <property type="match status" value="1"/>
</dbReference>
<dbReference type="InterPro" id="IPR008638">
    <property type="entry name" value="FhaB/CdiA-like_TPS"/>
</dbReference>
<dbReference type="Proteomes" id="UP000249936">
    <property type="component" value="Unassembled WGS sequence"/>
</dbReference>
<dbReference type="PANTHER" id="PTHR12338">
    <property type="entry name" value="AUTOTRANSPORTER"/>
    <property type="match status" value="1"/>
</dbReference>
<keyword evidence="3" id="KW-0732">Signal</keyword>
<protein>
    <submittedName>
        <fullName evidence="5">Heme-hemopexin utilization protein A</fullName>
    </submittedName>
</protein>
<dbReference type="SUPFAM" id="SSF51126">
    <property type="entry name" value="Pectin lyase-like"/>
    <property type="match status" value="1"/>
</dbReference>
<gene>
    <name evidence="5" type="primary">hxuA_4</name>
    <name evidence="5" type="ORF">NCTC11872_02373</name>
</gene>
<dbReference type="EMBL" id="UASK01000009">
    <property type="protein sequence ID" value="SPX42728.1"/>
    <property type="molecule type" value="Genomic_DNA"/>
</dbReference>
<dbReference type="AlphaFoldDB" id="A0A2X1PNS4"/>
<accession>A0A2X1PNS4</accession>
<dbReference type="Pfam" id="PF05860">
    <property type="entry name" value="TPS"/>
    <property type="match status" value="1"/>
</dbReference>
<dbReference type="InterPro" id="IPR011050">
    <property type="entry name" value="Pectin_lyase_fold/virulence"/>
</dbReference>
<evidence type="ECO:0000313" key="5">
    <source>
        <dbReference type="EMBL" id="SPX42728.1"/>
    </source>
</evidence>
<organism evidence="5 6">
    <name type="scientific">Haemophilus influenzae</name>
    <dbReference type="NCBI Taxonomy" id="727"/>
    <lineage>
        <taxon>Bacteria</taxon>
        <taxon>Pseudomonadati</taxon>
        <taxon>Pseudomonadota</taxon>
        <taxon>Gammaproteobacteria</taxon>
        <taxon>Pasteurellales</taxon>
        <taxon>Pasteurellaceae</taxon>
        <taxon>Haemophilus</taxon>
    </lineage>
</organism>
<dbReference type="InterPro" id="IPR012334">
    <property type="entry name" value="Pectin_lyas_fold"/>
</dbReference>
<comment type="subcellular location">
    <subcellularLocation>
        <location evidence="1">Secreted</location>
    </subcellularLocation>
</comment>
<dbReference type="GO" id="GO:0005576">
    <property type="term" value="C:extracellular region"/>
    <property type="evidence" value="ECO:0007669"/>
    <property type="project" value="UniProtKB-SubCell"/>
</dbReference>
<proteinExistence type="predicted"/>
<keyword evidence="2" id="KW-0964">Secreted</keyword>
<evidence type="ECO:0000256" key="1">
    <source>
        <dbReference type="ARBA" id="ARBA00004613"/>
    </source>
</evidence>
<evidence type="ECO:0000313" key="6">
    <source>
        <dbReference type="Proteomes" id="UP000249936"/>
    </source>
</evidence>
<sequence>MIKKKPTTQIDWKSFDIGKNKEVEFKQPDENSVAYNRVTGGNASQIQGKLTANGKVYLANPNGVIITKEAEINVAGLLATTKDLEKISENGNQFILKAKDGQVLKEGKVLNQGKVLNEGKITRKISWYLMAIKLLIKGN</sequence>
<evidence type="ECO:0000256" key="3">
    <source>
        <dbReference type="ARBA" id="ARBA00022729"/>
    </source>
</evidence>
<feature type="domain" description="Filamentous haemagglutinin FhaB/tRNA nuclease CdiA-like TPS" evidence="4">
    <location>
        <begin position="5"/>
        <end position="88"/>
    </location>
</feature>
<evidence type="ECO:0000256" key="2">
    <source>
        <dbReference type="ARBA" id="ARBA00022525"/>
    </source>
</evidence>
<dbReference type="NCBIfam" id="TIGR01901">
    <property type="entry name" value="adhes_NPXG"/>
    <property type="match status" value="1"/>
</dbReference>
<reference evidence="5 6" key="1">
    <citation type="submission" date="2018-06" db="EMBL/GenBank/DDBJ databases">
        <authorList>
            <consortium name="Pathogen Informatics"/>
            <person name="Doyle S."/>
        </authorList>
    </citation>
    <scope>NUCLEOTIDE SEQUENCE [LARGE SCALE GENOMIC DNA]</scope>
    <source>
        <strain evidence="5 6">NCTC11872</strain>
    </source>
</reference>
<evidence type="ECO:0000259" key="4">
    <source>
        <dbReference type="SMART" id="SM00912"/>
    </source>
</evidence>
<dbReference type="Gene3D" id="2.160.20.10">
    <property type="entry name" value="Single-stranded right-handed beta-helix, Pectin lyase-like"/>
    <property type="match status" value="1"/>
</dbReference>
<name>A0A2X1PNS4_HAEIF</name>
<dbReference type="InterPro" id="IPR050909">
    <property type="entry name" value="Bact_Autotransporter_VF"/>
</dbReference>